<evidence type="ECO:0000256" key="2">
    <source>
        <dbReference type="ARBA" id="ARBA00022692"/>
    </source>
</evidence>
<name>A0A378T962_9MYCO</name>
<keyword evidence="2 5" id="KW-0812">Transmembrane</keyword>
<evidence type="ECO:0000313" key="8">
    <source>
        <dbReference type="Proteomes" id="UP000254978"/>
    </source>
</evidence>
<comment type="subcellular location">
    <subcellularLocation>
        <location evidence="1">Endomembrane system</location>
        <topology evidence="1">Multi-pass membrane protein</topology>
    </subcellularLocation>
</comment>
<dbReference type="Proteomes" id="UP000254978">
    <property type="component" value="Unassembled WGS sequence"/>
</dbReference>
<keyword evidence="3 5" id="KW-1133">Transmembrane helix</keyword>
<evidence type="ECO:0000313" key="7">
    <source>
        <dbReference type="EMBL" id="STZ57361.1"/>
    </source>
</evidence>
<dbReference type="AlphaFoldDB" id="A0A378T962"/>
<evidence type="ECO:0000256" key="3">
    <source>
        <dbReference type="ARBA" id="ARBA00022989"/>
    </source>
</evidence>
<evidence type="ECO:0000256" key="5">
    <source>
        <dbReference type="SAM" id="Phobius"/>
    </source>
</evidence>
<sequence length="106" mass="11237">MTAPPDPGLQAQRTSLAWTRTSFAVLLNGAVLMLHDIAHHRAGLGLLAAGVALVVALLTYGIGLRRQRVLARHPLPQPLAPRTEVVVLTAAVLVLIVMSVLALVVR</sequence>
<keyword evidence="4 5" id="KW-0472">Membrane</keyword>
<feature type="transmembrane region" description="Helical" evidence="5">
    <location>
        <begin position="85"/>
        <end position="105"/>
    </location>
</feature>
<dbReference type="InterPro" id="IPR003807">
    <property type="entry name" value="DUF202"/>
</dbReference>
<dbReference type="OrthoDB" id="3701077at2"/>
<keyword evidence="8" id="KW-1185">Reference proteome</keyword>
<gene>
    <name evidence="7" type="ORF">NCTC10821_00861</name>
</gene>
<dbReference type="GO" id="GO:0012505">
    <property type="term" value="C:endomembrane system"/>
    <property type="evidence" value="ECO:0007669"/>
    <property type="project" value="UniProtKB-SubCell"/>
</dbReference>
<organism evidence="7 8">
    <name type="scientific">Mycolicibacterium tokaiense</name>
    <dbReference type="NCBI Taxonomy" id="39695"/>
    <lineage>
        <taxon>Bacteria</taxon>
        <taxon>Bacillati</taxon>
        <taxon>Actinomycetota</taxon>
        <taxon>Actinomycetes</taxon>
        <taxon>Mycobacteriales</taxon>
        <taxon>Mycobacteriaceae</taxon>
        <taxon>Mycolicibacterium</taxon>
    </lineage>
</organism>
<evidence type="ECO:0000256" key="4">
    <source>
        <dbReference type="ARBA" id="ARBA00023136"/>
    </source>
</evidence>
<dbReference type="EMBL" id="UGQT01000001">
    <property type="protein sequence ID" value="STZ57361.1"/>
    <property type="molecule type" value="Genomic_DNA"/>
</dbReference>
<dbReference type="Pfam" id="PF02656">
    <property type="entry name" value="DUF202"/>
    <property type="match status" value="1"/>
</dbReference>
<accession>A0A378T962</accession>
<reference evidence="7 8" key="1">
    <citation type="submission" date="2018-06" db="EMBL/GenBank/DDBJ databases">
        <authorList>
            <consortium name="Pathogen Informatics"/>
            <person name="Doyle S."/>
        </authorList>
    </citation>
    <scope>NUCLEOTIDE SEQUENCE [LARGE SCALE GENOMIC DNA]</scope>
    <source>
        <strain evidence="7 8">NCTC10821</strain>
    </source>
</reference>
<evidence type="ECO:0000259" key="6">
    <source>
        <dbReference type="Pfam" id="PF02656"/>
    </source>
</evidence>
<evidence type="ECO:0000256" key="1">
    <source>
        <dbReference type="ARBA" id="ARBA00004127"/>
    </source>
</evidence>
<proteinExistence type="predicted"/>
<protein>
    <submittedName>
        <fullName evidence="7">Transmembrane protein</fullName>
    </submittedName>
</protein>
<feature type="transmembrane region" description="Helical" evidence="5">
    <location>
        <begin position="44"/>
        <end position="64"/>
    </location>
</feature>
<dbReference type="RefSeq" id="WP_115277613.1">
    <property type="nucleotide sequence ID" value="NZ_AP022600.1"/>
</dbReference>
<feature type="domain" description="DUF202" evidence="6">
    <location>
        <begin position="6"/>
        <end position="71"/>
    </location>
</feature>